<dbReference type="EMBL" id="QLMJ01000022">
    <property type="protein sequence ID" value="RAK27729.1"/>
    <property type="molecule type" value="Genomic_DNA"/>
</dbReference>
<gene>
    <name evidence="7" type="ORF">B0I29_122112</name>
</gene>
<dbReference type="SUPFAM" id="SSF48498">
    <property type="entry name" value="Tetracyclin repressor-like, C-terminal domain"/>
    <property type="match status" value="1"/>
</dbReference>
<name>A0A327Z1T1_9ACTN</name>
<dbReference type="SUPFAM" id="SSF46689">
    <property type="entry name" value="Homeodomain-like"/>
    <property type="match status" value="1"/>
</dbReference>
<dbReference type="GO" id="GO:0003700">
    <property type="term" value="F:DNA-binding transcription factor activity"/>
    <property type="evidence" value="ECO:0007669"/>
    <property type="project" value="TreeGrafter"/>
</dbReference>
<dbReference type="Pfam" id="PF00440">
    <property type="entry name" value="TetR_N"/>
    <property type="match status" value="1"/>
</dbReference>
<accession>A0A327Z1T1</accession>
<evidence type="ECO:0000313" key="8">
    <source>
        <dbReference type="Proteomes" id="UP000249341"/>
    </source>
</evidence>
<reference evidence="7 8" key="1">
    <citation type="submission" date="2018-06" db="EMBL/GenBank/DDBJ databases">
        <title>Genomic Encyclopedia of Type Strains, Phase III (KMG-III): the genomes of soil and plant-associated and newly described type strains.</title>
        <authorList>
            <person name="Whitman W."/>
        </authorList>
    </citation>
    <scope>NUCLEOTIDE SEQUENCE [LARGE SCALE GENOMIC DNA]</scope>
    <source>
        <strain evidence="7 8">CGMCC 4.7090</strain>
    </source>
</reference>
<dbReference type="Gene3D" id="1.10.357.10">
    <property type="entry name" value="Tetracycline Repressor, domain 2"/>
    <property type="match status" value="1"/>
</dbReference>
<evidence type="ECO:0000259" key="6">
    <source>
        <dbReference type="PROSITE" id="PS50977"/>
    </source>
</evidence>
<dbReference type="InterPro" id="IPR009057">
    <property type="entry name" value="Homeodomain-like_sf"/>
</dbReference>
<dbReference type="Proteomes" id="UP000249341">
    <property type="component" value="Unassembled WGS sequence"/>
</dbReference>
<evidence type="ECO:0000256" key="2">
    <source>
        <dbReference type="ARBA" id="ARBA00023015"/>
    </source>
</evidence>
<evidence type="ECO:0000256" key="1">
    <source>
        <dbReference type="ARBA" id="ARBA00022491"/>
    </source>
</evidence>
<dbReference type="PANTHER" id="PTHR30055:SF228">
    <property type="entry name" value="TRANSCRIPTIONAL REGULATOR-RELATED"/>
    <property type="match status" value="1"/>
</dbReference>
<dbReference type="GO" id="GO:0000976">
    <property type="term" value="F:transcription cis-regulatory region binding"/>
    <property type="evidence" value="ECO:0007669"/>
    <property type="project" value="TreeGrafter"/>
</dbReference>
<keyword evidence="8" id="KW-1185">Reference proteome</keyword>
<evidence type="ECO:0000256" key="5">
    <source>
        <dbReference type="PROSITE-ProRule" id="PRU00335"/>
    </source>
</evidence>
<feature type="DNA-binding region" description="H-T-H motif" evidence="5">
    <location>
        <begin position="31"/>
        <end position="50"/>
    </location>
</feature>
<dbReference type="InterPro" id="IPR039538">
    <property type="entry name" value="BetI_C"/>
</dbReference>
<dbReference type="AlphaFoldDB" id="A0A327Z1T1"/>
<comment type="caution">
    <text evidence="7">The sequence shown here is derived from an EMBL/GenBank/DDBJ whole genome shotgun (WGS) entry which is preliminary data.</text>
</comment>
<dbReference type="Pfam" id="PF13977">
    <property type="entry name" value="TetR_C_6"/>
    <property type="match status" value="1"/>
</dbReference>
<keyword evidence="1" id="KW-0678">Repressor</keyword>
<dbReference type="InterPro" id="IPR036271">
    <property type="entry name" value="Tet_transcr_reg_TetR-rel_C_sf"/>
</dbReference>
<evidence type="ECO:0000256" key="3">
    <source>
        <dbReference type="ARBA" id="ARBA00023125"/>
    </source>
</evidence>
<keyword evidence="3 5" id="KW-0238">DNA-binding</keyword>
<dbReference type="PROSITE" id="PS50977">
    <property type="entry name" value="HTH_TETR_2"/>
    <property type="match status" value="1"/>
</dbReference>
<organism evidence="7 8">
    <name type="scientific">Actinoplanes lutulentus</name>
    <dbReference type="NCBI Taxonomy" id="1287878"/>
    <lineage>
        <taxon>Bacteria</taxon>
        <taxon>Bacillati</taxon>
        <taxon>Actinomycetota</taxon>
        <taxon>Actinomycetes</taxon>
        <taxon>Micromonosporales</taxon>
        <taxon>Micromonosporaceae</taxon>
        <taxon>Actinoplanes</taxon>
    </lineage>
</organism>
<protein>
    <submittedName>
        <fullName evidence="7">TetR family transcriptional regulator</fullName>
    </submittedName>
</protein>
<evidence type="ECO:0000256" key="4">
    <source>
        <dbReference type="ARBA" id="ARBA00023163"/>
    </source>
</evidence>
<dbReference type="RefSeq" id="WP_220091533.1">
    <property type="nucleotide sequence ID" value="NZ_JACHWI010000008.1"/>
</dbReference>
<keyword evidence="2" id="KW-0805">Transcription regulation</keyword>
<dbReference type="PANTHER" id="PTHR30055">
    <property type="entry name" value="HTH-TYPE TRANSCRIPTIONAL REGULATOR RUTR"/>
    <property type="match status" value="1"/>
</dbReference>
<proteinExistence type="predicted"/>
<evidence type="ECO:0000313" key="7">
    <source>
        <dbReference type="EMBL" id="RAK27729.1"/>
    </source>
</evidence>
<keyword evidence="4" id="KW-0804">Transcription</keyword>
<sequence length="191" mass="20539">MPRILDAAARDRAVIDAAWQVIAREGITALTVRRVAAQAGLAPSSLRYTFPSQAVVREKAIIAVSEHLSGRVAALPAGLTGRAWARAALLELLPLDQQRRLEMEVFLAFGMAALADETLQPLWNATDAVVRDVCARAIEAAKGEAAGGEAGPHLDRLHALVDGLAFHLLVRPDQQDGWAQTVIDRELDSLL</sequence>
<dbReference type="InterPro" id="IPR050109">
    <property type="entry name" value="HTH-type_TetR-like_transc_reg"/>
</dbReference>
<dbReference type="InterPro" id="IPR001647">
    <property type="entry name" value="HTH_TetR"/>
</dbReference>
<feature type="domain" description="HTH tetR-type" evidence="6">
    <location>
        <begin position="8"/>
        <end position="68"/>
    </location>
</feature>